<dbReference type="AlphaFoldDB" id="A0A8S9QFN8"/>
<dbReference type="Proteomes" id="UP000712600">
    <property type="component" value="Unassembled WGS sequence"/>
</dbReference>
<reference evidence="1" key="1">
    <citation type="submission" date="2019-12" db="EMBL/GenBank/DDBJ databases">
        <title>Genome sequencing and annotation of Brassica cretica.</title>
        <authorList>
            <person name="Studholme D.J."/>
            <person name="Sarris P."/>
        </authorList>
    </citation>
    <scope>NUCLEOTIDE SEQUENCE</scope>
    <source>
        <strain evidence="1">PFS-109/04</strain>
        <tissue evidence="1">Leaf</tissue>
    </source>
</reference>
<dbReference type="EMBL" id="QGKX02001290">
    <property type="protein sequence ID" value="KAF3540626.1"/>
    <property type="molecule type" value="Genomic_DNA"/>
</dbReference>
<proteinExistence type="predicted"/>
<protein>
    <submittedName>
        <fullName evidence="1">Uncharacterized protein</fullName>
    </submittedName>
</protein>
<evidence type="ECO:0000313" key="1">
    <source>
        <dbReference type="EMBL" id="KAF3540626.1"/>
    </source>
</evidence>
<comment type="caution">
    <text evidence="1">The sequence shown here is derived from an EMBL/GenBank/DDBJ whole genome shotgun (WGS) entry which is preliminary data.</text>
</comment>
<sequence length="80" mass="9075">MISFQWSHKKGCDGWLHRLELKLLGSQGMYVVFAKDDQGSSMGQIVRLGDALEVEDGSVTERLRIKFLWSKRSSSEDDQG</sequence>
<name>A0A8S9QFN8_BRACR</name>
<gene>
    <name evidence="1" type="ORF">F2Q69_00020768</name>
</gene>
<accession>A0A8S9QFN8</accession>
<organism evidence="1 2">
    <name type="scientific">Brassica cretica</name>
    <name type="common">Mustard</name>
    <dbReference type="NCBI Taxonomy" id="69181"/>
    <lineage>
        <taxon>Eukaryota</taxon>
        <taxon>Viridiplantae</taxon>
        <taxon>Streptophyta</taxon>
        <taxon>Embryophyta</taxon>
        <taxon>Tracheophyta</taxon>
        <taxon>Spermatophyta</taxon>
        <taxon>Magnoliopsida</taxon>
        <taxon>eudicotyledons</taxon>
        <taxon>Gunneridae</taxon>
        <taxon>Pentapetalae</taxon>
        <taxon>rosids</taxon>
        <taxon>malvids</taxon>
        <taxon>Brassicales</taxon>
        <taxon>Brassicaceae</taxon>
        <taxon>Brassiceae</taxon>
        <taxon>Brassica</taxon>
    </lineage>
</organism>
<evidence type="ECO:0000313" key="2">
    <source>
        <dbReference type="Proteomes" id="UP000712600"/>
    </source>
</evidence>